<dbReference type="RefSeq" id="WP_034967366.1">
    <property type="nucleotide sequence ID" value="NZ_CP012542.1"/>
</dbReference>
<gene>
    <name evidence="1" type="ORF">CMUC_1234</name>
</gene>
<evidence type="ECO:0000313" key="2">
    <source>
        <dbReference type="Proteomes" id="UP000503264"/>
    </source>
</evidence>
<name>A0A6G5QH59_9BACT</name>
<accession>A0A6G5QH59</accession>
<dbReference type="Proteomes" id="UP000503264">
    <property type="component" value="Chromosome"/>
</dbReference>
<dbReference type="EMBL" id="CP012542">
    <property type="protein sequence ID" value="QCD45000.1"/>
    <property type="molecule type" value="Genomic_DNA"/>
</dbReference>
<protein>
    <submittedName>
        <fullName evidence="1">Uncharacterized protein</fullName>
    </submittedName>
</protein>
<keyword evidence="2" id="KW-1185">Reference proteome</keyword>
<reference evidence="1 2" key="1">
    <citation type="submission" date="2016-07" db="EMBL/GenBank/DDBJ databases">
        <title>Comparative genomics of the Campylobacter concisus group.</title>
        <authorList>
            <person name="Miller W.G."/>
            <person name="Yee E."/>
            <person name="Chapman M.H."/>
            <person name="Huynh S."/>
            <person name="Bono J.L."/>
            <person name="On S.L.W."/>
            <person name="StLeger J."/>
            <person name="Foster G."/>
            <person name="Parker C.T."/>
        </authorList>
    </citation>
    <scope>NUCLEOTIDE SEQUENCE [LARGE SCALE GENOMIC DNA]</scope>
    <source>
        <strain evidence="1 2">CCUG 21559</strain>
    </source>
</reference>
<proteinExistence type="predicted"/>
<evidence type="ECO:0000313" key="1">
    <source>
        <dbReference type="EMBL" id="QCD45000.1"/>
    </source>
</evidence>
<sequence length="201" mass="22773">MNLNDSLELALTIEKSGEKLYESLQNFNETFKQILAIRKNGIALLKNFSDIKTNDQTILPILTPNDEFEATIFALNYEITLNKTYENLTDECENDTLRDIFFRLWATSNNEYIPALKNILQNSHKVENANENFINSDFLSNYQNSFNDMSLKLGDIVSGKASKEEISKLLSNPNFPFFGGLALGALATQILAKSQKDNIDE</sequence>
<dbReference type="AlphaFoldDB" id="A0A6G5QH59"/>
<organism evidence="1 2">
    <name type="scientific">Campylobacter mucosalis CCUG 21559</name>
    <dbReference type="NCBI Taxonomy" id="1032067"/>
    <lineage>
        <taxon>Bacteria</taxon>
        <taxon>Pseudomonadati</taxon>
        <taxon>Campylobacterota</taxon>
        <taxon>Epsilonproteobacteria</taxon>
        <taxon>Campylobacterales</taxon>
        <taxon>Campylobacteraceae</taxon>
        <taxon>Campylobacter</taxon>
    </lineage>
</organism>